<dbReference type="InParanoid" id="A0A3P7EHH7"/>
<keyword evidence="2" id="KW-1185">Reference proteome</keyword>
<dbReference type="AlphaFoldDB" id="A0A3P7EHH7"/>
<dbReference type="OrthoDB" id="5857516at2759"/>
<reference evidence="1 2" key="1">
    <citation type="submission" date="2018-11" db="EMBL/GenBank/DDBJ databases">
        <authorList>
            <consortium name="Pathogen Informatics"/>
        </authorList>
    </citation>
    <scope>NUCLEOTIDE SEQUENCE [LARGE SCALE GENOMIC DNA]</scope>
</reference>
<gene>
    <name evidence="1" type="ORF">WBA_LOCUS9183</name>
</gene>
<dbReference type="Proteomes" id="UP000270924">
    <property type="component" value="Unassembled WGS sequence"/>
</dbReference>
<proteinExistence type="predicted"/>
<protein>
    <submittedName>
        <fullName evidence="1">Uncharacterized protein</fullName>
    </submittedName>
</protein>
<evidence type="ECO:0000313" key="1">
    <source>
        <dbReference type="EMBL" id="VDM15944.1"/>
    </source>
</evidence>
<evidence type="ECO:0000313" key="2">
    <source>
        <dbReference type="Proteomes" id="UP000270924"/>
    </source>
</evidence>
<accession>A0A3P7EHH7</accession>
<organism evidence="1 2">
    <name type="scientific">Wuchereria bancrofti</name>
    <dbReference type="NCBI Taxonomy" id="6293"/>
    <lineage>
        <taxon>Eukaryota</taxon>
        <taxon>Metazoa</taxon>
        <taxon>Ecdysozoa</taxon>
        <taxon>Nematoda</taxon>
        <taxon>Chromadorea</taxon>
        <taxon>Rhabditida</taxon>
        <taxon>Spirurina</taxon>
        <taxon>Spiruromorpha</taxon>
        <taxon>Filarioidea</taxon>
        <taxon>Onchocercidae</taxon>
        <taxon>Wuchereria</taxon>
    </lineage>
</organism>
<sequence length="70" mass="7691">MNDVQKYDVPSTTIKSGAIDDDDDAIMETNRNYSTVNALNTASSSSDISIGKANRRHRKSRVVANLGYNK</sequence>
<dbReference type="EMBL" id="UYWW01008658">
    <property type="protein sequence ID" value="VDM15944.1"/>
    <property type="molecule type" value="Genomic_DNA"/>
</dbReference>
<name>A0A3P7EHH7_WUCBA</name>